<organism evidence="2 3">
    <name type="scientific">Synaphobranchus kaupii</name>
    <name type="common">Kaup's arrowtooth eel</name>
    <dbReference type="NCBI Taxonomy" id="118154"/>
    <lineage>
        <taxon>Eukaryota</taxon>
        <taxon>Metazoa</taxon>
        <taxon>Chordata</taxon>
        <taxon>Craniata</taxon>
        <taxon>Vertebrata</taxon>
        <taxon>Euteleostomi</taxon>
        <taxon>Actinopterygii</taxon>
        <taxon>Neopterygii</taxon>
        <taxon>Teleostei</taxon>
        <taxon>Anguilliformes</taxon>
        <taxon>Synaphobranchidae</taxon>
        <taxon>Synaphobranchus</taxon>
    </lineage>
</organism>
<proteinExistence type="predicted"/>
<accession>A0A9Q1GF16</accession>
<reference evidence="2" key="1">
    <citation type="journal article" date="2023" name="Science">
        <title>Genome structures resolve the early diversification of teleost fishes.</title>
        <authorList>
            <person name="Parey E."/>
            <person name="Louis A."/>
            <person name="Montfort J."/>
            <person name="Bouchez O."/>
            <person name="Roques C."/>
            <person name="Iampietro C."/>
            <person name="Lluch J."/>
            <person name="Castinel A."/>
            <person name="Donnadieu C."/>
            <person name="Desvignes T."/>
            <person name="Floi Bucao C."/>
            <person name="Jouanno E."/>
            <person name="Wen M."/>
            <person name="Mejri S."/>
            <person name="Dirks R."/>
            <person name="Jansen H."/>
            <person name="Henkel C."/>
            <person name="Chen W.J."/>
            <person name="Zahm M."/>
            <person name="Cabau C."/>
            <person name="Klopp C."/>
            <person name="Thompson A.W."/>
            <person name="Robinson-Rechavi M."/>
            <person name="Braasch I."/>
            <person name="Lecointre G."/>
            <person name="Bobe J."/>
            <person name="Postlethwait J.H."/>
            <person name="Berthelot C."/>
            <person name="Roest Crollius H."/>
            <person name="Guiguen Y."/>
        </authorList>
    </citation>
    <scope>NUCLEOTIDE SEQUENCE</scope>
    <source>
        <strain evidence="2">WJC10195</strain>
    </source>
</reference>
<dbReference type="Proteomes" id="UP001152622">
    <property type="component" value="Chromosome 1"/>
</dbReference>
<sequence length="97" mass="10506">MFQCCGGFSRTTTVLSQSTKTPLSCTRRPLRTLAARSQARHRITVVTDHGQVAGRSVVKLSLTGSVICQSEQVQRDGPPNGTVPLTGNNIHMTPWKS</sequence>
<evidence type="ECO:0000313" key="3">
    <source>
        <dbReference type="Proteomes" id="UP001152622"/>
    </source>
</evidence>
<feature type="compositionally biased region" description="Polar residues" evidence="1">
    <location>
        <begin position="83"/>
        <end position="97"/>
    </location>
</feature>
<dbReference type="AlphaFoldDB" id="A0A9Q1GF16"/>
<keyword evidence="3" id="KW-1185">Reference proteome</keyword>
<evidence type="ECO:0000313" key="2">
    <source>
        <dbReference type="EMBL" id="KAJ8382314.1"/>
    </source>
</evidence>
<gene>
    <name evidence="2" type="ORF">SKAU_G00030920</name>
</gene>
<protein>
    <submittedName>
        <fullName evidence="2">Uncharacterized protein</fullName>
    </submittedName>
</protein>
<comment type="caution">
    <text evidence="2">The sequence shown here is derived from an EMBL/GenBank/DDBJ whole genome shotgun (WGS) entry which is preliminary data.</text>
</comment>
<dbReference type="EMBL" id="JAINUF010000001">
    <property type="protein sequence ID" value="KAJ8382314.1"/>
    <property type="molecule type" value="Genomic_DNA"/>
</dbReference>
<name>A0A9Q1GF16_SYNKA</name>
<evidence type="ECO:0000256" key="1">
    <source>
        <dbReference type="SAM" id="MobiDB-lite"/>
    </source>
</evidence>
<feature type="region of interest" description="Disordered" evidence="1">
    <location>
        <begin position="72"/>
        <end position="97"/>
    </location>
</feature>